<reference evidence="2 3" key="1">
    <citation type="submission" date="2014-02" db="EMBL/GenBank/DDBJ databases">
        <authorList>
            <person name="Sibley D."/>
            <person name="Venepally P."/>
            <person name="Karamycheva S."/>
            <person name="Hadjithomas M."/>
            <person name="Khan A."/>
            <person name="Brunk B."/>
            <person name="Roos D."/>
            <person name="Caler E."/>
            <person name="Lorenzi H."/>
        </authorList>
    </citation>
    <scope>NUCLEOTIDE SEQUENCE [LARGE SCALE GENOMIC DNA]</scope>
    <source>
        <strain evidence="2 3">GAB2-2007-GAL-DOM2</strain>
    </source>
</reference>
<dbReference type="EMBL" id="AHZU02001831">
    <property type="protein sequence ID" value="KFG28951.1"/>
    <property type="molecule type" value="Genomic_DNA"/>
</dbReference>
<dbReference type="AlphaFoldDB" id="A0A086J9Y3"/>
<dbReference type="Proteomes" id="UP000028837">
    <property type="component" value="Unassembled WGS sequence"/>
</dbReference>
<evidence type="ECO:0000313" key="3">
    <source>
        <dbReference type="Proteomes" id="UP000028837"/>
    </source>
</evidence>
<organism evidence="2 3">
    <name type="scientific">Toxoplasma gondii GAB2-2007-GAL-DOM2</name>
    <dbReference type="NCBI Taxonomy" id="1130820"/>
    <lineage>
        <taxon>Eukaryota</taxon>
        <taxon>Sar</taxon>
        <taxon>Alveolata</taxon>
        <taxon>Apicomplexa</taxon>
        <taxon>Conoidasida</taxon>
        <taxon>Coccidia</taxon>
        <taxon>Eucoccidiorida</taxon>
        <taxon>Eimeriorina</taxon>
        <taxon>Sarcocystidae</taxon>
        <taxon>Toxoplasma</taxon>
    </lineage>
</organism>
<feature type="region of interest" description="Disordered" evidence="1">
    <location>
        <begin position="56"/>
        <end position="101"/>
    </location>
</feature>
<sequence>MTQHNVQSATVQQLRNWISNARDVYCARGPARAEEVAGLMNLAEELTKRAAAAGIPLRSSQEHTAQAAKSGEHLPSAQGEGPSAGEPIKPRQCNVTTYFSY</sequence>
<comment type="caution">
    <text evidence="2">The sequence shown here is derived from an EMBL/GenBank/DDBJ whole genome shotgun (WGS) entry which is preliminary data.</text>
</comment>
<evidence type="ECO:0000313" key="2">
    <source>
        <dbReference type="EMBL" id="KFG28951.1"/>
    </source>
</evidence>
<dbReference type="VEuPathDB" id="ToxoDB:TGDOM2_356960"/>
<dbReference type="OrthoDB" id="10399191at2759"/>
<accession>A0A086J9Y3</accession>
<proteinExistence type="predicted"/>
<gene>
    <name evidence="2" type="ORF">TGDOM2_356960</name>
</gene>
<name>A0A086J9Y3_TOXGO</name>
<protein>
    <submittedName>
        <fullName evidence="2">KRUF family protein</fullName>
    </submittedName>
</protein>
<evidence type="ECO:0000256" key="1">
    <source>
        <dbReference type="SAM" id="MobiDB-lite"/>
    </source>
</evidence>